<name>A0A7C9VDQ8_9HYPH</name>
<accession>A0A7C9VDQ8</accession>
<comment type="caution">
    <text evidence="2">The sequence shown here is derived from an EMBL/GenBank/DDBJ whole genome shotgun (WGS) entry which is preliminary data.</text>
</comment>
<dbReference type="RefSeq" id="WP_165118428.1">
    <property type="nucleotide sequence ID" value="NZ_JAAKZG010000005.1"/>
</dbReference>
<dbReference type="AlphaFoldDB" id="A0A7C9VDQ8"/>
<keyword evidence="3" id="KW-1185">Reference proteome</keyword>
<sequence length="68" mass="7969">MPDVNAIPVVKMPVMKTRFLTKLPEPGQRMSAEQWKRYEKDAAARRKRADSDGTLRRMRQLVENSRLL</sequence>
<evidence type="ECO:0000256" key="1">
    <source>
        <dbReference type="SAM" id="MobiDB-lite"/>
    </source>
</evidence>
<evidence type="ECO:0000313" key="3">
    <source>
        <dbReference type="Proteomes" id="UP000481252"/>
    </source>
</evidence>
<evidence type="ECO:0000313" key="2">
    <source>
        <dbReference type="EMBL" id="NGN42251.1"/>
    </source>
</evidence>
<reference evidence="2 3" key="1">
    <citation type="submission" date="2020-02" db="EMBL/GenBank/DDBJ databases">
        <title>Genome sequence of the type strain CGMCC 1.15528 of Mesorhizobium zhangyense.</title>
        <authorList>
            <person name="Gao J."/>
            <person name="Sun J."/>
        </authorList>
    </citation>
    <scope>NUCLEOTIDE SEQUENCE [LARGE SCALE GENOMIC DNA]</scope>
    <source>
        <strain evidence="2 3">CGMCC 1.15528</strain>
    </source>
</reference>
<organism evidence="2 3">
    <name type="scientific">Mesorhizobium zhangyense</name>
    <dbReference type="NCBI Taxonomy" id="1776730"/>
    <lineage>
        <taxon>Bacteria</taxon>
        <taxon>Pseudomonadati</taxon>
        <taxon>Pseudomonadota</taxon>
        <taxon>Alphaproteobacteria</taxon>
        <taxon>Hyphomicrobiales</taxon>
        <taxon>Phyllobacteriaceae</taxon>
        <taxon>Mesorhizobium</taxon>
    </lineage>
</organism>
<feature type="region of interest" description="Disordered" evidence="1">
    <location>
        <begin position="43"/>
        <end position="68"/>
    </location>
</feature>
<proteinExistence type="predicted"/>
<dbReference type="EMBL" id="JAAKZG010000005">
    <property type="protein sequence ID" value="NGN42251.1"/>
    <property type="molecule type" value="Genomic_DNA"/>
</dbReference>
<gene>
    <name evidence="2" type="ORF">G6N74_14370</name>
</gene>
<protein>
    <submittedName>
        <fullName evidence="2">Uncharacterized protein</fullName>
    </submittedName>
</protein>
<dbReference type="Proteomes" id="UP000481252">
    <property type="component" value="Unassembled WGS sequence"/>
</dbReference>
<feature type="compositionally biased region" description="Basic and acidic residues" evidence="1">
    <location>
        <begin position="43"/>
        <end position="55"/>
    </location>
</feature>